<dbReference type="PANTHER" id="PTHR33223:SF6">
    <property type="entry name" value="CCHC-TYPE DOMAIN-CONTAINING PROTEIN"/>
    <property type="match status" value="1"/>
</dbReference>
<dbReference type="Pfam" id="PF03732">
    <property type="entry name" value="Retrotrans_gag"/>
    <property type="match status" value="1"/>
</dbReference>
<evidence type="ECO:0000313" key="3">
    <source>
        <dbReference type="EMBL" id="CAK9259424.1"/>
    </source>
</evidence>
<organism evidence="3 4">
    <name type="scientific">Sphagnum jensenii</name>
    <dbReference type="NCBI Taxonomy" id="128206"/>
    <lineage>
        <taxon>Eukaryota</taxon>
        <taxon>Viridiplantae</taxon>
        <taxon>Streptophyta</taxon>
        <taxon>Embryophyta</taxon>
        <taxon>Bryophyta</taxon>
        <taxon>Sphagnophytina</taxon>
        <taxon>Sphagnopsida</taxon>
        <taxon>Sphagnales</taxon>
        <taxon>Sphagnaceae</taxon>
        <taxon>Sphagnum</taxon>
    </lineage>
</organism>
<evidence type="ECO:0000259" key="2">
    <source>
        <dbReference type="Pfam" id="PF03732"/>
    </source>
</evidence>
<name>A0ABP0VYN2_9BRYO</name>
<evidence type="ECO:0000313" key="4">
    <source>
        <dbReference type="Proteomes" id="UP001497444"/>
    </source>
</evidence>
<feature type="domain" description="Retrotransposon gag" evidence="2">
    <location>
        <begin position="42"/>
        <end position="130"/>
    </location>
</feature>
<gene>
    <name evidence="3" type="ORF">CSSPJE1EN1_LOCUS4902</name>
</gene>
<reference evidence="3" key="1">
    <citation type="submission" date="2024-02" db="EMBL/GenBank/DDBJ databases">
        <authorList>
            <consortium name="ELIXIR-Norway"/>
            <consortium name="Elixir Norway"/>
        </authorList>
    </citation>
    <scope>NUCLEOTIDE SEQUENCE</scope>
</reference>
<proteinExistence type="predicted"/>
<keyword evidence="4" id="KW-1185">Reference proteome</keyword>
<feature type="region of interest" description="Disordered" evidence="1">
    <location>
        <begin position="222"/>
        <end position="243"/>
    </location>
</feature>
<dbReference type="InterPro" id="IPR005162">
    <property type="entry name" value="Retrotrans_gag_dom"/>
</dbReference>
<protein>
    <recommendedName>
        <fullName evidence="2">Retrotransposon gag domain-containing protein</fullName>
    </recommendedName>
</protein>
<accession>A0ABP0VYN2</accession>
<evidence type="ECO:0000256" key="1">
    <source>
        <dbReference type="SAM" id="MobiDB-lite"/>
    </source>
</evidence>
<dbReference type="Proteomes" id="UP001497444">
    <property type="component" value="Chromosome 12"/>
</dbReference>
<dbReference type="EMBL" id="OZ020107">
    <property type="protein sequence ID" value="CAK9259424.1"/>
    <property type="molecule type" value="Genomic_DNA"/>
</dbReference>
<sequence>MTSPQGTDELFWGKDHEDVNDWAERLTMAVEVRDLNADKLFKIAKLNLRGRAKEWFKRMQPAPADWPELRTLIVQKYGNVDADDIRMKLDAIKQEPKERVQKYFERLDRLFQKGRIQDAEQRRRFLARLRPEIRKLCVVRTFTNIEELVSAATEFERVLGLGHSEERCWKRPKDAKSHSGAANFLEVLLNDEEATLQQLNKLCGNESILSYTRVPRKRMPVEVAPAGTGPSSEAVGEDTGMNRENSVRSKILSHFIKGKVSMTPMETVLMIPGELEHLENLVKVARKKKDAEAVNN</sequence>
<dbReference type="PANTHER" id="PTHR33223">
    <property type="entry name" value="CCHC-TYPE DOMAIN-CONTAINING PROTEIN"/>
    <property type="match status" value="1"/>
</dbReference>